<accession>A0A1D1VXL9</accession>
<organism evidence="2 3">
    <name type="scientific">Ramazzottius varieornatus</name>
    <name type="common">Water bear</name>
    <name type="synonym">Tardigrade</name>
    <dbReference type="NCBI Taxonomy" id="947166"/>
    <lineage>
        <taxon>Eukaryota</taxon>
        <taxon>Metazoa</taxon>
        <taxon>Ecdysozoa</taxon>
        <taxon>Tardigrada</taxon>
        <taxon>Eutardigrada</taxon>
        <taxon>Parachela</taxon>
        <taxon>Hypsibioidea</taxon>
        <taxon>Ramazzottiidae</taxon>
        <taxon>Ramazzottius</taxon>
    </lineage>
</organism>
<gene>
    <name evidence="2" type="primary">RvY_16202-1</name>
    <name evidence="2" type="synonym">RvY_16202.1</name>
    <name evidence="2" type="ORF">RvY_16202</name>
</gene>
<dbReference type="Proteomes" id="UP000186922">
    <property type="component" value="Unassembled WGS sequence"/>
</dbReference>
<dbReference type="OrthoDB" id="4843387at2759"/>
<dbReference type="EMBL" id="BDGG01000013">
    <property type="protein sequence ID" value="GAV06175.1"/>
    <property type="molecule type" value="Genomic_DNA"/>
</dbReference>
<protein>
    <recommendedName>
        <fullName evidence="4">Transposase Tc1-like domain-containing protein</fullName>
    </recommendedName>
</protein>
<evidence type="ECO:0000313" key="3">
    <source>
        <dbReference type="Proteomes" id="UP000186922"/>
    </source>
</evidence>
<reference evidence="2 3" key="1">
    <citation type="journal article" date="2016" name="Nat. Commun.">
        <title>Extremotolerant tardigrade genome and improved radiotolerance of human cultured cells by tardigrade-unique protein.</title>
        <authorList>
            <person name="Hashimoto T."/>
            <person name="Horikawa D.D."/>
            <person name="Saito Y."/>
            <person name="Kuwahara H."/>
            <person name="Kozuka-Hata H."/>
            <person name="Shin-I T."/>
            <person name="Minakuchi Y."/>
            <person name="Ohishi K."/>
            <person name="Motoyama A."/>
            <person name="Aizu T."/>
            <person name="Enomoto A."/>
            <person name="Kondo K."/>
            <person name="Tanaka S."/>
            <person name="Hara Y."/>
            <person name="Koshikawa S."/>
            <person name="Sagara H."/>
            <person name="Miura T."/>
            <person name="Yokobori S."/>
            <person name="Miyagawa K."/>
            <person name="Suzuki Y."/>
            <person name="Kubo T."/>
            <person name="Oyama M."/>
            <person name="Kohara Y."/>
            <person name="Fujiyama A."/>
            <person name="Arakawa K."/>
            <person name="Katayama T."/>
            <person name="Toyoda A."/>
            <person name="Kunieda T."/>
        </authorList>
    </citation>
    <scope>NUCLEOTIDE SEQUENCE [LARGE SCALE GENOMIC DNA]</scope>
    <source>
        <strain evidence="2 3">YOKOZUNA-1</strain>
    </source>
</reference>
<keyword evidence="3" id="KW-1185">Reference proteome</keyword>
<comment type="caution">
    <text evidence="2">The sequence shown here is derived from an EMBL/GenBank/DDBJ whole genome shotgun (WGS) entry which is preliminary data.</text>
</comment>
<sequence length="89" mass="10161">MIKKFEMTGSAEVKRRPGPTRKTTALIDRIILRKAEKDRRISAVKIQAQIKTEHSVDISESTVKRRIKVCLEGWPVKSRSSITQAERSV</sequence>
<feature type="region of interest" description="Disordered" evidence="1">
    <location>
        <begin position="1"/>
        <end position="20"/>
    </location>
</feature>
<evidence type="ECO:0000313" key="2">
    <source>
        <dbReference type="EMBL" id="GAV06175.1"/>
    </source>
</evidence>
<proteinExistence type="predicted"/>
<dbReference type="AlphaFoldDB" id="A0A1D1VXL9"/>
<name>A0A1D1VXL9_RAMVA</name>
<evidence type="ECO:0008006" key="4">
    <source>
        <dbReference type="Google" id="ProtNLM"/>
    </source>
</evidence>
<evidence type="ECO:0000256" key="1">
    <source>
        <dbReference type="SAM" id="MobiDB-lite"/>
    </source>
</evidence>